<accession>A0A1E4TRY0</accession>
<keyword evidence="2" id="KW-1185">Reference proteome</keyword>
<protein>
    <recommendedName>
        <fullName evidence="3">ATPase expression protein 2, mitochondrial</fullName>
    </recommendedName>
</protein>
<evidence type="ECO:0008006" key="3">
    <source>
        <dbReference type="Google" id="ProtNLM"/>
    </source>
</evidence>
<sequence>MLNTLFHRHANLLRSSVSFSICKRRFRNNFFIWVGNWKIRENCLISVRQYSQEPLKASISEFKGENDLEKLQGWVEVFIERSSQAIQKDDIPLSIEYALKKLVRDYIKQKDPPIGEDSSNDFLDIFESKDDLDVERCISWISLQFDGARNQSIEKQRINTKRYNLSTLSYSQFLKQLYPLKENIGPTKYKIDFRKLFDSYLLLPSPRPLYIKSYHFEKLLKTLLHSVNEENFFLLKFWEVIIEDMRSCNLPLTTNNKNKVLQLLFHSENNINWDNLNLDTIEKLEKSLQLNDISSYNIILKACLMNKNTSSVSNNNYYDELITIILRKINTKRLKPNKATYVFLINYLSSINSIDHLAQILYHILDKTNISFDIHILNDILIALLKCGLFESSTLLLNHIIDITYLKINKGGTLEYLQRNKIRAIHKKNLKIIDFINQELDNKDIIWPYLINPVDRTFDIYIRNYIANKEFFEKFEVILKYLQFMMDQNIFIDKGTFETLYEFFINNHERDINSLNFANLMKLTDLLVNSNKKRQMFVTDTSISKTFQAFKMYSPHSEFTSFIEEKEIQIFGLIKKANNSQKAVDIHDVFYARDQMYFRTLEIVVNTNK</sequence>
<dbReference type="EMBL" id="KV454016">
    <property type="protein sequence ID" value="ODV94509.1"/>
    <property type="molecule type" value="Genomic_DNA"/>
</dbReference>
<name>A0A1E4TRY0_PACTA</name>
<dbReference type="AlphaFoldDB" id="A0A1E4TRY0"/>
<dbReference type="STRING" id="669874.A0A1E4TRY0"/>
<proteinExistence type="predicted"/>
<evidence type="ECO:0000313" key="2">
    <source>
        <dbReference type="Proteomes" id="UP000094236"/>
    </source>
</evidence>
<dbReference type="InterPro" id="IPR011990">
    <property type="entry name" value="TPR-like_helical_dom_sf"/>
</dbReference>
<dbReference type="Gene3D" id="1.25.40.10">
    <property type="entry name" value="Tetratricopeptide repeat domain"/>
    <property type="match status" value="1"/>
</dbReference>
<evidence type="ECO:0000313" key="1">
    <source>
        <dbReference type="EMBL" id="ODV94509.1"/>
    </source>
</evidence>
<dbReference type="Proteomes" id="UP000094236">
    <property type="component" value="Unassembled WGS sequence"/>
</dbReference>
<gene>
    <name evidence="1" type="ORF">PACTADRAFT_4450</name>
</gene>
<reference evidence="2" key="1">
    <citation type="submission" date="2016-05" db="EMBL/GenBank/DDBJ databases">
        <title>Comparative genomics of biotechnologically important yeasts.</title>
        <authorList>
            <consortium name="DOE Joint Genome Institute"/>
            <person name="Riley R."/>
            <person name="Haridas S."/>
            <person name="Wolfe K.H."/>
            <person name="Lopes M.R."/>
            <person name="Hittinger C.T."/>
            <person name="Goker M."/>
            <person name="Salamov A."/>
            <person name="Wisecaver J."/>
            <person name="Long T.M."/>
            <person name="Aerts A.L."/>
            <person name="Barry K."/>
            <person name="Choi C."/>
            <person name="Clum A."/>
            <person name="Coughlan A.Y."/>
            <person name="Deshpande S."/>
            <person name="Douglass A.P."/>
            <person name="Hanson S.J."/>
            <person name="Klenk H.-P."/>
            <person name="Labutti K."/>
            <person name="Lapidus A."/>
            <person name="Lindquist E."/>
            <person name="Lipzen A."/>
            <person name="Meier-Kolthoff J.P."/>
            <person name="Ohm R.A."/>
            <person name="Otillar R.P."/>
            <person name="Pangilinan J."/>
            <person name="Peng Y."/>
            <person name="Rokas A."/>
            <person name="Rosa C.A."/>
            <person name="Scheuner C."/>
            <person name="Sibirny A.A."/>
            <person name="Slot J.C."/>
            <person name="Stielow J.B."/>
            <person name="Sun H."/>
            <person name="Kurtzman C.P."/>
            <person name="Blackwell M."/>
            <person name="Grigoriev I.V."/>
            <person name="Jeffries T.W."/>
        </authorList>
    </citation>
    <scope>NUCLEOTIDE SEQUENCE [LARGE SCALE GENOMIC DNA]</scope>
    <source>
        <strain evidence="2">NRRL Y-2460</strain>
    </source>
</reference>
<dbReference type="OrthoDB" id="4017550at2759"/>
<organism evidence="1 2">
    <name type="scientific">Pachysolen tannophilus NRRL Y-2460</name>
    <dbReference type="NCBI Taxonomy" id="669874"/>
    <lineage>
        <taxon>Eukaryota</taxon>
        <taxon>Fungi</taxon>
        <taxon>Dikarya</taxon>
        <taxon>Ascomycota</taxon>
        <taxon>Saccharomycotina</taxon>
        <taxon>Pichiomycetes</taxon>
        <taxon>Pachysolenaceae</taxon>
        <taxon>Pachysolen</taxon>
    </lineage>
</organism>